<accession>G4HQ12</accession>
<proteinExistence type="predicted"/>
<reference evidence="1 2" key="1">
    <citation type="submission" date="2011-09" db="EMBL/GenBank/DDBJ databases">
        <title>The draft genome of Paenibacillus lactis 154.</title>
        <authorList>
            <consortium name="US DOE Joint Genome Institute (JGI-PGF)"/>
            <person name="Lucas S."/>
            <person name="Han J."/>
            <person name="Lapidus A."/>
            <person name="Cheng J.-F."/>
            <person name="Goodwin L."/>
            <person name="Pitluck S."/>
            <person name="Peters L."/>
            <person name="Land M.L."/>
            <person name="Hauser L."/>
            <person name="Siebers A."/>
            <person name="Thelen M."/>
            <person name="Hugenholtz P."/>
            <person name="Allgaier M."/>
            <person name="Woyke T.J."/>
        </authorList>
    </citation>
    <scope>NUCLEOTIDE SEQUENCE [LARGE SCALE GENOMIC DNA]</scope>
    <source>
        <strain evidence="1 2">154</strain>
    </source>
</reference>
<dbReference type="STRING" id="743719.PaelaDRAFT_6073"/>
<dbReference type="AlphaFoldDB" id="G4HQ12"/>
<organism evidence="1 2">
    <name type="scientific">Paenibacillus lactis 154</name>
    <dbReference type="NCBI Taxonomy" id="743719"/>
    <lineage>
        <taxon>Bacteria</taxon>
        <taxon>Bacillati</taxon>
        <taxon>Bacillota</taxon>
        <taxon>Bacilli</taxon>
        <taxon>Bacillales</taxon>
        <taxon>Paenibacillaceae</taxon>
        <taxon>Paenibacillus</taxon>
    </lineage>
</organism>
<protein>
    <submittedName>
        <fullName evidence="1">Uncharacterized protein</fullName>
    </submittedName>
</protein>
<sequence>MNDTRAEHERMHDGPRMDDMHVCISGARTNVGSCTKLGTNEVGVCMHNLGTNK</sequence>
<name>G4HQ12_9BACL</name>
<gene>
    <name evidence="1" type="ORF">PaelaDRAFT_6073</name>
</gene>
<dbReference type="Proteomes" id="UP000003891">
    <property type="component" value="Unassembled WGS sequence"/>
</dbReference>
<evidence type="ECO:0000313" key="2">
    <source>
        <dbReference type="Proteomes" id="UP000003891"/>
    </source>
</evidence>
<evidence type="ECO:0000313" key="1">
    <source>
        <dbReference type="EMBL" id="EHB46491.1"/>
    </source>
</evidence>
<dbReference type="EMBL" id="AGIP01000030">
    <property type="protein sequence ID" value="EHB46491.1"/>
    <property type="molecule type" value="Genomic_DNA"/>
</dbReference>